<keyword evidence="2" id="KW-1185">Reference proteome</keyword>
<comment type="caution">
    <text evidence="1">The sequence shown here is derived from an EMBL/GenBank/DDBJ whole genome shotgun (WGS) entry which is preliminary data.</text>
</comment>
<protein>
    <submittedName>
        <fullName evidence="1">Uncharacterized protein</fullName>
    </submittedName>
</protein>
<name>A0ACB9KES1_BAUVA</name>
<dbReference type="EMBL" id="CM039439">
    <property type="protein sequence ID" value="KAI4295664.1"/>
    <property type="molecule type" value="Genomic_DNA"/>
</dbReference>
<evidence type="ECO:0000313" key="1">
    <source>
        <dbReference type="EMBL" id="KAI4295664.1"/>
    </source>
</evidence>
<gene>
    <name evidence="1" type="ORF">L6164_035683</name>
</gene>
<sequence>MSEDDVHHQQEPVYFWENQPCSWAPSQSNSDNPAGSGSGSGSGQAKEISAAMLMKPPKTPSFNHQKDENNKGDAAEADPDKKKSRGTGATRSDNKNKNKKRANGKATKKSEHDIHIWTERERRKKMRNMFTTLHSLLPQLPPKADKSTIVDEAVSQIKNLEHTLQTLQQKKLERLQSVSNAKYGYEQPSGLTSNTQWHPSNSREAFIADQGSSNNFGIAASNPSPSVSVPQLPVSFQTFSSDNVVLNICGNQAQFCVYAPKKPGMFTKIGFVLEKYKIEVLSAHMSSDANRSMFMIQAQANGASNEFPAAELFITEEIFRQAATEIGMWISQN</sequence>
<organism evidence="1 2">
    <name type="scientific">Bauhinia variegata</name>
    <name type="common">Purple orchid tree</name>
    <name type="synonym">Phanera variegata</name>
    <dbReference type="NCBI Taxonomy" id="167791"/>
    <lineage>
        <taxon>Eukaryota</taxon>
        <taxon>Viridiplantae</taxon>
        <taxon>Streptophyta</taxon>
        <taxon>Embryophyta</taxon>
        <taxon>Tracheophyta</taxon>
        <taxon>Spermatophyta</taxon>
        <taxon>Magnoliopsida</taxon>
        <taxon>eudicotyledons</taxon>
        <taxon>Gunneridae</taxon>
        <taxon>Pentapetalae</taxon>
        <taxon>rosids</taxon>
        <taxon>fabids</taxon>
        <taxon>Fabales</taxon>
        <taxon>Fabaceae</taxon>
        <taxon>Cercidoideae</taxon>
        <taxon>Cercideae</taxon>
        <taxon>Bauhiniinae</taxon>
        <taxon>Bauhinia</taxon>
    </lineage>
</organism>
<dbReference type="Proteomes" id="UP000828941">
    <property type="component" value="Chromosome 14"/>
</dbReference>
<evidence type="ECO:0000313" key="2">
    <source>
        <dbReference type="Proteomes" id="UP000828941"/>
    </source>
</evidence>
<reference evidence="1 2" key="1">
    <citation type="journal article" date="2022" name="DNA Res.">
        <title>Chromosomal-level genome assembly of the orchid tree Bauhinia variegata (Leguminosae; Cercidoideae) supports the allotetraploid origin hypothesis of Bauhinia.</title>
        <authorList>
            <person name="Zhong Y."/>
            <person name="Chen Y."/>
            <person name="Zheng D."/>
            <person name="Pang J."/>
            <person name="Liu Y."/>
            <person name="Luo S."/>
            <person name="Meng S."/>
            <person name="Qian L."/>
            <person name="Wei D."/>
            <person name="Dai S."/>
            <person name="Zhou R."/>
        </authorList>
    </citation>
    <scope>NUCLEOTIDE SEQUENCE [LARGE SCALE GENOMIC DNA]</scope>
    <source>
        <strain evidence="1">BV-YZ2020</strain>
    </source>
</reference>
<accession>A0ACB9KES1</accession>
<proteinExistence type="predicted"/>